<evidence type="ECO:0000313" key="2">
    <source>
        <dbReference type="EMBL" id="RSL83158.1"/>
    </source>
</evidence>
<keyword evidence="3" id="KW-1185">Reference proteome</keyword>
<dbReference type="EMBL" id="NKCL01000088">
    <property type="protein sequence ID" value="RSL83158.1"/>
    <property type="molecule type" value="Genomic_DNA"/>
</dbReference>
<comment type="caution">
    <text evidence="2">The sequence shown here is derived from an EMBL/GenBank/DDBJ whole genome shotgun (WGS) entry which is preliminary data.</text>
</comment>
<feature type="region of interest" description="Disordered" evidence="1">
    <location>
        <begin position="155"/>
        <end position="219"/>
    </location>
</feature>
<organism evidence="2 3">
    <name type="scientific">Fusarium floridanum</name>
    <dbReference type="NCBI Taxonomy" id="1325733"/>
    <lineage>
        <taxon>Eukaryota</taxon>
        <taxon>Fungi</taxon>
        <taxon>Dikarya</taxon>
        <taxon>Ascomycota</taxon>
        <taxon>Pezizomycotina</taxon>
        <taxon>Sordariomycetes</taxon>
        <taxon>Hypocreomycetidae</taxon>
        <taxon>Hypocreales</taxon>
        <taxon>Nectriaceae</taxon>
        <taxon>Fusarium</taxon>
        <taxon>Fusarium solani species complex</taxon>
    </lineage>
</organism>
<feature type="compositionally biased region" description="Basic and acidic residues" evidence="1">
    <location>
        <begin position="155"/>
        <end position="195"/>
    </location>
</feature>
<evidence type="ECO:0000313" key="3">
    <source>
        <dbReference type="Proteomes" id="UP000287972"/>
    </source>
</evidence>
<reference evidence="2 3" key="1">
    <citation type="submission" date="2017-06" db="EMBL/GenBank/DDBJ databases">
        <title>Comparative genomic analysis of Ambrosia Fusariam Clade fungi.</title>
        <authorList>
            <person name="Stajich J.E."/>
            <person name="Carrillo J."/>
            <person name="Kijimoto T."/>
            <person name="Eskalen A."/>
            <person name="O'Donnell K."/>
            <person name="Kasson M."/>
        </authorList>
    </citation>
    <scope>NUCLEOTIDE SEQUENCE [LARGE SCALE GENOMIC DNA]</scope>
    <source>
        <strain evidence="2 3">NRRL62606</strain>
    </source>
</reference>
<proteinExistence type="predicted"/>
<protein>
    <submittedName>
        <fullName evidence="2">Uncharacterized protein</fullName>
    </submittedName>
</protein>
<evidence type="ECO:0000256" key="1">
    <source>
        <dbReference type="SAM" id="MobiDB-lite"/>
    </source>
</evidence>
<dbReference type="AlphaFoldDB" id="A0A428RZY6"/>
<gene>
    <name evidence="2" type="ORF">CEP51_004676</name>
</gene>
<sequence>MAIKDAQLLHEPCCHFILPLLQYIILEHEDSNEPWTPETAKHYKTEAEGGIVSLTTRIWRRIKKDRNEEEVLPTVDILREDSARFSEPIKSGKRFSVLWLQGPENPAMPADTRPSQGQEAAIVDLIIPLAERLSKRRVWPDYKGMGITQEMLEGVREQDELERERKLDERERKLDERERKLDERERKLDERERKLNGRISYRKSLATKRGSSMREKKED</sequence>
<accession>A0A428RZY6</accession>
<name>A0A428RZY6_9HYPO</name>
<dbReference type="Proteomes" id="UP000287972">
    <property type="component" value="Unassembled WGS sequence"/>
</dbReference>